<dbReference type="EMBL" id="CP057906">
    <property type="protein sequence ID" value="QMO39603.1"/>
    <property type="molecule type" value="Genomic_DNA"/>
</dbReference>
<evidence type="ECO:0000313" key="6">
    <source>
        <dbReference type="Proteomes" id="UP000462271"/>
    </source>
</evidence>
<evidence type="ECO:0000313" key="2">
    <source>
        <dbReference type="EMBL" id="MWK99591.1"/>
    </source>
</evidence>
<evidence type="ECO:0000313" key="4">
    <source>
        <dbReference type="EMBL" id="QMO39603.1"/>
    </source>
</evidence>
<keyword evidence="1" id="KW-1133">Transmembrane helix</keyword>
<evidence type="ECO:0000313" key="3">
    <source>
        <dbReference type="EMBL" id="MWL04376.1"/>
    </source>
</evidence>
<dbReference type="EMBL" id="WTML01000114">
    <property type="protein sequence ID" value="MWK99591.1"/>
    <property type="molecule type" value="Genomic_DNA"/>
</dbReference>
<gene>
    <name evidence="3" type="ORF">GQM13_13095</name>
    <name evidence="2" type="ORF">GQM21_20895</name>
    <name evidence="4" type="ORF">HVW43_04535</name>
</gene>
<dbReference type="AlphaFoldDB" id="A0A6D0DPD9"/>
<reference evidence="5 6" key="1">
    <citation type="submission" date="2019-12" db="EMBL/GenBank/DDBJ databases">
        <title>Enteriobacteria Tanzani isolates_10432.</title>
        <authorList>
            <person name="Subbiah M."/>
            <person name="Call D."/>
        </authorList>
    </citation>
    <scope>NUCLEOTIDE SEQUENCE [LARGE SCALE GENOMIC DNA]</scope>
    <source>
        <strain evidence="3 5">10432wG7</strain>
        <strain evidence="2 6">10432wG8</strain>
    </source>
</reference>
<dbReference type="Proteomes" id="UP000514754">
    <property type="component" value="Chromosome"/>
</dbReference>
<proteinExistence type="predicted"/>
<feature type="transmembrane region" description="Helical" evidence="1">
    <location>
        <begin position="165"/>
        <end position="189"/>
    </location>
</feature>
<keyword evidence="1" id="KW-0472">Membrane</keyword>
<name>A0A6D0DPD9_ECOLX</name>
<reference evidence="4 7" key="2">
    <citation type="submission" date="2020-06" db="EMBL/GenBank/DDBJ databases">
        <title>REHAB project genomes.</title>
        <authorList>
            <person name="Shaw L.P."/>
        </authorList>
    </citation>
    <scope>NUCLEOTIDE SEQUENCE [LARGE SCALE GENOMIC DNA]</scope>
    <source>
        <strain evidence="4 7">RHB10-C12</strain>
    </source>
</reference>
<evidence type="ECO:0000313" key="5">
    <source>
        <dbReference type="Proteomes" id="UP000430081"/>
    </source>
</evidence>
<evidence type="ECO:0000313" key="7">
    <source>
        <dbReference type="Proteomes" id="UP000514754"/>
    </source>
</evidence>
<dbReference type="EMBL" id="WTMQ01000004">
    <property type="protein sequence ID" value="MWL04376.1"/>
    <property type="molecule type" value="Genomic_DNA"/>
</dbReference>
<sequence>MSFFSLYGKEIFSFFIAIFTWMLNNRFKSKAKLSYGYQHGFTFLVHEPLRDTSGEVISNSQLVYTRSIILVNEGRESATNISLVFNYKPMHINFWPVHHVEENIEKDGRYIIRLESLAPGESIQCEILSINREVPSILSIRSKECVAELVNIVMQKSISNIALRCYQLLILLGTGTLTYLIIVILQWLVTKTG</sequence>
<evidence type="ECO:0000256" key="1">
    <source>
        <dbReference type="SAM" id="Phobius"/>
    </source>
</evidence>
<feature type="transmembrane region" description="Helical" evidence="1">
    <location>
        <begin position="6"/>
        <end position="23"/>
    </location>
</feature>
<keyword evidence="1" id="KW-0812">Transmembrane</keyword>
<dbReference type="Proteomes" id="UP000430081">
    <property type="component" value="Unassembled WGS sequence"/>
</dbReference>
<accession>A0A6D0DPD9</accession>
<dbReference type="RefSeq" id="WP_057697090.1">
    <property type="nucleotide sequence ID" value="NZ_BFRX01000025.1"/>
</dbReference>
<protein>
    <submittedName>
        <fullName evidence="3">Uncharacterized protein</fullName>
    </submittedName>
</protein>
<dbReference type="Proteomes" id="UP000462271">
    <property type="component" value="Unassembled WGS sequence"/>
</dbReference>
<organism evidence="3 5">
    <name type="scientific">Escherichia coli</name>
    <dbReference type="NCBI Taxonomy" id="562"/>
    <lineage>
        <taxon>Bacteria</taxon>
        <taxon>Pseudomonadati</taxon>
        <taxon>Pseudomonadota</taxon>
        <taxon>Gammaproteobacteria</taxon>
        <taxon>Enterobacterales</taxon>
        <taxon>Enterobacteriaceae</taxon>
        <taxon>Escherichia</taxon>
    </lineage>
</organism>